<feature type="domain" description="FAD-dependent oxidoreductase 2 FAD-binding" evidence="18">
    <location>
        <begin position="89"/>
        <end position="121"/>
    </location>
</feature>
<evidence type="ECO:0000256" key="15">
    <source>
        <dbReference type="ARBA" id="ARBA00049778"/>
    </source>
</evidence>
<evidence type="ECO:0000256" key="12">
    <source>
        <dbReference type="ARBA" id="ARBA00049645"/>
    </source>
</evidence>
<evidence type="ECO:0000256" key="4">
    <source>
        <dbReference type="ARBA" id="ARBA00022630"/>
    </source>
</evidence>
<keyword evidence="8" id="KW-1207">Sterol metabolism</keyword>
<feature type="domain" description="Glucose-methanol-choline oxidoreductase C-terminal" evidence="19">
    <location>
        <begin position="571"/>
        <end position="633"/>
    </location>
</feature>
<dbReference type="GO" id="GO:0004769">
    <property type="term" value="F:steroid Delta-isomerase activity"/>
    <property type="evidence" value="ECO:0007669"/>
    <property type="project" value="UniProtKB-EC"/>
</dbReference>
<protein>
    <recommendedName>
        <fullName evidence="14">Cholesterol oxidase</fullName>
        <ecNumber evidence="13">1.1.3.6</ecNumber>
        <ecNumber evidence="11">5.3.3.1</ecNumber>
    </recommendedName>
    <alternativeName>
        <fullName evidence="15">Cholesterol isomerase</fullName>
    </alternativeName>
</protein>
<evidence type="ECO:0000256" key="1">
    <source>
        <dbReference type="ARBA" id="ARBA00001974"/>
    </source>
</evidence>
<keyword evidence="9" id="KW-0753">Steroid metabolism</keyword>
<evidence type="ECO:0000259" key="17">
    <source>
        <dbReference type="Pfam" id="PF00732"/>
    </source>
</evidence>
<keyword evidence="4" id="KW-0285">Flavoprotein</keyword>
<feature type="domain" description="Glucose-methanol-choline oxidoreductase N-terminal" evidence="17">
    <location>
        <begin position="170"/>
        <end position="391"/>
    </location>
</feature>
<evidence type="ECO:0000256" key="6">
    <source>
        <dbReference type="ARBA" id="ARBA00023002"/>
    </source>
</evidence>
<evidence type="ECO:0000256" key="13">
    <source>
        <dbReference type="ARBA" id="ARBA00049723"/>
    </source>
</evidence>
<keyword evidence="5" id="KW-0274">FAD</keyword>
<evidence type="ECO:0000256" key="5">
    <source>
        <dbReference type="ARBA" id="ARBA00022827"/>
    </source>
</evidence>
<feature type="compositionally biased region" description="Pro residues" evidence="16">
    <location>
        <begin position="34"/>
        <end position="43"/>
    </location>
</feature>
<dbReference type="SUPFAM" id="SSF53474">
    <property type="entry name" value="alpha/beta-Hydrolases"/>
    <property type="match status" value="1"/>
</dbReference>
<dbReference type="InterPro" id="IPR052542">
    <property type="entry name" value="Cholesterol_Oxidase"/>
</dbReference>
<evidence type="ECO:0000256" key="2">
    <source>
        <dbReference type="ARBA" id="ARBA00010790"/>
    </source>
</evidence>
<dbReference type="AlphaFoldDB" id="A0AAN6F174"/>
<dbReference type="InterPro" id="IPR007867">
    <property type="entry name" value="GMC_OxRtase_C"/>
</dbReference>
<accession>A0AAN6F174</accession>
<dbReference type="Pfam" id="PF05199">
    <property type="entry name" value="GMC_oxred_C"/>
    <property type="match status" value="1"/>
</dbReference>
<evidence type="ECO:0000256" key="3">
    <source>
        <dbReference type="ARBA" id="ARBA00022548"/>
    </source>
</evidence>
<dbReference type="InterPro" id="IPR036188">
    <property type="entry name" value="FAD/NAD-bd_sf"/>
</dbReference>
<dbReference type="EC" id="1.1.3.6" evidence="13"/>
<evidence type="ECO:0000313" key="20">
    <source>
        <dbReference type="EMBL" id="KAJ8995571.1"/>
    </source>
</evidence>
<keyword evidence="6" id="KW-0560">Oxidoreductase</keyword>
<dbReference type="InterPro" id="IPR029058">
    <property type="entry name" value="AB_hydrolase_fold"/>
</dbReference>
<dbReference type="EMBL" id="JAJGCB010000001">
    <property type="protein sequence ID" value="KAJ8995571.1"/>
    <property type="molecule type" value="Genomic_DNA"/>
</dbReference>
<dbReference type="Pfam" id="PF00890">
    <property type="entry name" value="FAD_binding_2"/>
    <property type="match status" value="1"/>
</dbReference>
<feature type="compositionally biased region" description="Low complexity" evidence="16">
    <location>
        <begin position="14"/>
        <end position="30"/>
    </location>
</feature>
<dbReference type="EC" id="5.3.3.1" evidence="11"/>
<evidence type="ECO:0000259" key="19">
    <source>
        <dbReference type="Pfam" id="PF05199"/>
    </source>
</evidence>
<evidence type="ECO:0000256" key="16">
    <source>
        <dbReference type="SAM" id="MobiDB-lite"/>
    </source>
</evidence>
<sequence>MMASESQKVAGNGSETKSLSQSSSSGVSASTPGPQSPTFPAPPYRVGTTEPGGPLSRSQSKLEASDYHGGNNNFPRLSRPVELLRHTYDVVVIGSGYGGGVAASRMARAGQSVCVLERGKERWPGEYPSNLAEAAPEIGVSGLFAPGDKPGTPVQVGDPTKLYQLVMGAGQNAFVASGLGGTSLLNANVFLEADDGAMSLPEWPKELRKPGALDEYYKRAAQMLQPETYPDDFPPLLKLELLKKQADLLGLENNFKRVPQTTRFENGPNYAGVQMQASALTGMDSTGVNDGSKSSTLVTYLSDAWNWGAEIFCECEARYIKKHPTQEGYLVFFAWHGSKRGLFKRNIYRDLMWVHAKSLVFLGAGALGTTEILLRSKALGMKMSNQVGKDMSGNGDILAFGYNTKYEANGLGSVSPSPDKPVGPTITGVIDCRAQANPLDGFVIEEGAITEALVPVLQGMLEALPGKIYPKNYTIRDRLQHLLARNISRLYPYAPMGALEKSQTYLIMSHDSNQAVMRLGPNDRPTLTFLGVGRSDHVRHLNGILAKATNAVGGTYINSPFFAALGEQEITVHIMGGATISSDDTGVKGAVNQYGQVLKGKGKEVHDGIIVVDGAALPTALGVNPFATITALAERSVEAAAKRNNVKVDLLTQNGTLNLFGRPAHQQPMSKELRKADRIIDLARASESEGIEFAEVMTGFINIEDQVDTGNEASDFAVATDAAQAAGSSARFFLNCHAWDTDQLIGRSNHPAMLTGTFTCAGLPGSPFMVLRGAFNLFNVDQRTPDTTNLTYDFDMVSTRGEIIHFHGYKIVDQSIAFKPWSTWKATSTLYVTLTKGDQTVGRGTLHIEPQDFAAELSTFTPHGPTTLSKLFSTGKFLTFFAAQVLTNFLGPLGFMQYPTTTFEGYEVNKKPPVETIKITSTDKVVSTLQRWAPTTPSSSEQRRILFIPGASVDHQIFALPTIDTNAVEYFQAAGYEVFCITHRTGKTPNAQRGYTTYDARLDIQAAFKAIHRMQGSTSPIYVIAHCAGSVALSAGLLDGTIDSKWISGLTASQVFFNPMFGAVNKVKASLPISLTKIYKLVAGNWFSCISTKHDSLVQRLLNQVVRLYPVGSPTELCNSVVCHRSELVFGRLWSHKRLNSATHANLSKFLGGTSMNSLSQLMYQGTHGEVTNNILESLVTPENLQRLRGLPILFISGSDNVVYTPENTDKSYTTLTGIFGMSELYQREVFPGYGHLDCWMGAEAVKDVYPTVLDHAERWAGSKVPMDGHGGSI</sequence>
<gene>
    <name evidence="20" type="ORF">HRR80_000337</name>
</gene>
<comment type="similarity">
    <text evidence="2">Belongs to the GMC oxidoreductase family.</text>
</comment>
<evidence type="ECO:0000256" key="7">
    <source>
        <dbReference type="ARBA" id="ARBA00023098"/>
    </source>
</evidence>
<evidence type="ECO:0000259" key="18">
    <source>
        <dbReference type="Pfam" id="PF00890"/>
    </source>
</evidence>
<keyword evidence="10" id="KW-0413">Isomerase</keyword>
<dbReference type="Gene3D" id="3.50.50.60">
    <property type="entry name" value="FAD/NAD(P)-binding domain"/>
    <property type="match status" value="3"/>
</dbReference>
<evidence type="ECO:0000313" key="21">
    <source>
        <dbReference type="Proteomes" id="UP001161757"/>
    </source>
</evidence>
<proteinExistence type="inferred from homology"/>
<dbReference type="GO" id="GO:0016995">
    <property type="term" value="F:cholesterol oxidase activity"/>
    <property type="evidence" value="ECO:0007669"/>
    <property type="project" value="UniProtKB-EC"/>
</dbReference>
<dbReference type="SUPFAM" id="SSF51905">
    <property type="entry name" value="FAD/NAD(P)-binding domain"/>
    <property type="match status" value="1"/>
</dbReference>
<dbReference type="Proteomes" id="UP001161757">
    <property type="component" value="Unassembled WGS sequence"/>
</dbReference>
<dbReference type="Pfam" id="PF00732">
    <property type="entry name" value="GMC_oxred_N"/>
    <property type="match status" value="1"/>
</dbReference>
<dbReference type="Gene3D" id="3.40.50.1820">
    <property type="entry name" value="alpha/beta hydrolase"/>
    <property type="match status" value="1"/>
</dbReference>
<comment type="cofactor">
    <cofactor evidence="1">
        <name>FAD</name>
        <dbReference type="ChEBI" id="CHEBI:57692"/>
    </cofactor>
</comment>
<keyword evidence="3" id="KW-0153">Cholesterol metabolism</keyword>
<evidence type="ECO:0000256" key="8">
    <source>
        <dbReference type="ARBA" id="ARBA00023166"/>
    </source>
</evidence>
<dbReference type="PANTHER" id="PTHR47470">
    <property type="entry name" value="CHOLESTEROL OXIDASE"/>
    <property type="match status" value="1"/>
</dbReference>
<keyword evidence="7" id="KW-0443">Lipid metabolism</keyword>
<name>A0AAN6F174_EXODE</name>
<dbReference type="InterPro" id="IPR000172">
    <property type="entry name" value="GMC_OxRdtase_N"/>
</dbReference>
<dbReference type="GO" id="GO:0008203">
    <property type="term" value="P:cholesterol metabolic process"/>
    <property type="evidence" value="ECO:0007669"/>
    <property type="project" value="UniProtKB-KW"/>
</dbReference>
<evidence type="ECO:0000256" key="14">
    <source>
        <dbReference type="ARBA" id="ARBA00049744"/>
    </source>
</evidence>
<dbReference type="GO" id="GO:0050660">
    <property type="term" value="F:flavin adenine dinucleotide binding"/>
    <property type="evidence" value="ECO:0007669"/>
    <property type="project" value="InterPro"/>
</dbReference>
<reference evidence="20" key="1">
    <citation type="submission" date="2023-01" db="EMBL/GenBank/DDBJ databases">
        <title>Exophiala dermititidis isolated from Cystic Fibrosis Patient.</title>
        <authorList>
            <person name="Kurbessoian T."/>
            <person name="Crocker A."/>
            <person name="Murante D."/>
            <person name="Hogan D.A."/>
            <person name="Stajich J.E."/>
        </authorList>
    </citation>
    <scope>NUCLEOTIDE SEQUENCE</scope>
    <source>
        <strain evidence="20">Ex8</strain>
    </source>
</reference>
<feature type="region of interest" description="Disordered" evidence="16">
    <location>
        <begin position="1"/>
        <end position="73"/>
    </location>
</feature>
<evidence type="ECO:0000256" key="10">
    <source>
        <dbReference type="ARBA" id="ARBA00023235"/>
    </source>
</evidence>
<comment type="pathway">
    <text evidence="12">Steroid metabolism; cholesterol degradation.</text>
</comment>
<comment type="caution">
    <text evidence="20">The sequence shown here is derived from an EMBL/GenBank/DDBJ whole genome shotgun (WGS) entry which is preliminary data.</text>
</comment>
<evidence type="ECO:0000256" key="11">
    <source>
        <dbReference type="ARBA" id="ARBA00038856"/>
    </source>
</evidence>
<dbReference type="PANTHER" id="PTHR47470:SF1">
    <property type="entry name" value="FAD-DEPENDENT OXIDOREDUCTASE 2 FAD BINDING DOMAIN-CONTAINING PROTEIN"/>
    <property type="match status" value="1"/>
</dbReference>
<organism evidence="20 21">
    <name type="scientific">Exophiala dermatitidis</name>
    <name type="common">Black yeast-like fungus</name>
    <name type="synonym">Wangiella dermatitidis</name>
    <dbReference type="NCBI Taxonomy" id="5970"/>
    <lineage>
        <taxon>Eukaryota</taxon>
        <taxon>Fungi</taxon>
        <taxon>Dikarya</taxon>
        <taxon>Ascomycota</taxon>
        <taxon>Pezizomycotina</taxon>
        <taxon>Eurotiomycetes</taxon>
        <taxon>Chaetothyriomycetidae</taxon>
        <taxon>Chaetothyriales</taxon>
        <taxon>Herpotrichiellaceae</taxon>
        <taxon>Exophiala</taxon>
    </lineage>
</organism>
<evidence type="ECO:0000256" key="9">
    <source>
        <dbReference type="ARBA" id="ARBA00023221"/>
    </source>
</evidence>
<dbReference type="InterPro" id="IPR003953">
    <property type="entry name" value="FAD-dep_OxRdtase_2_FAD-bd"/>
</dbReference>